<organism evidence="1 2">
    <name type="scientific">Caerostris extrusa</name>
    <name type="common">Bark spider</name>
    <name type="synonym">Caerostris bankana</name>
    <dbReference type="NCBI Taxonomy" id="172846"/>
    <lineage>
        <taxon>Eukaryota</taxon>
        <taxon>Metazoa</taxon>
        <taxon>Ecdysozoa</taxon>
        <taxon>Arthropoda</taxon>
        <taxon>Chelicerata</taxon>
        <taxon>Arachnida</taxon>
        <taxon>Araneae</taxon>
        <taxon>Araneomorphae</taxon>
        <taxon>Entelegynae</taxon>
        <taxon>Araneoidea</taxon>
        <taxon>Araneidae</taxon>
        <taxon>Caerostris</taxon>
    </lineage>
</organism>
<name>A0AAV4X2R8_CAEEX</name>
<comment type="caution">
    <text evidence="1">The sequence shown here is derived from an EMBL/GenBank/DDBJ whole genome shotgun (WGS) entry which is preliminary data.</text>
</comment>
<dbReference type="EMBL" id="BPLR01017224">
    <property type="protein sequence ID" value="GIY89556.1"/>
    <property type="molecule type" value="Genomic_DNA"/>
</dbReference>
<protein>
    <submittedName>
        <fullName evidence="1">Uncharacterized protein</fullName>
    </submittedName>
</protein>
<proteinExistence type="predicted"/>
<evidence type="ECO:0000313" key="2">
    <source>
        <dbReference type="Proteomes" id="UP001054945"/>
    </source>
</evidence>
<reference evidence="1 2" key="1">
    <citation type="submission" date="2021-06" db="EMBL/GenBank/DDBJ databases">
        <title>Caerostris extrusa draft genome.</title>
        <authorList>
            <person name="Kono N."/>
            <person name="Arakawa K."/>
        </authorList>
    </citation>
    <scope>NUCLEOTIDE SEQUENCE [LARGE SCALE GENOMIC DNA]</scope>
</reference>
<evidence type="ECO:0000313" key="1">
    <source>
        <dbReference type="EMBL" id="GIY89556.1"/>
    </source>
</evidence>
<dbReference type="AlphaFoldDB" id="A0AAV4X2R8"/>
<dbReference type="Proteomes" id="UP001054945">
    <property type="component" value="Unassembled WGS sequence"/>
</dbReference>
<keyword evidence="2" id="KW-1185">Reference proteome</keyword>
<accession>A0AAV4X2R8</accession>
<gene>
    <name evidence="1" type="ORF">CEXT_764261</name>
</gene>
<sequence>MRAVPQGTAVPHMAAQKTRVPPTWALQIWLPGMMADEPHLIDTCSQRGRGALTKRWISPETVAQSGLAVDFHPQRGKIFNTSIISKLIELVSDTSSYNACCKQQLSKREEIEKRGAGPGGCQSQFNPQFALVLWADLSQIITQPSF</sequence>